<dbReference type="Pfam" id="PF16344">
    <property type="entry name" value="FecR_C"/>
    <property type="match status" value="1"/>
</dbReference>
<evidence type="ECO:0000259" key="2">
    <source>
        <dbReference type="Pfam" id="PF04773"/>
    </source>
</evidence>
<keyword evidence="1" id="KW-0812">Transmembrane</keyword>
<dbReference type="InterPro" id="IPR006860">
    <property type="entry name" value="FecR"/>
</dbReference>
<evidence type="ECO:0000259" key="3">
    <source>
        <dbReference type="Pfam" id="PF16344"/>
    </source>
</evidence>
<dbReference type="STRING" id="1454201.NMS_1387"/>
<dbReference type="KEGG" id="nmf:NMS_1387"/>
<keyword evidence="5" id="KW-1185">Reference proteome</keyword>
<evidence type="ECO:0000313" key="4">
    <source>
        <dbReference type="EMBL" id="BAO55396.1"/>
    </source>
</evidence>
<dbReference type="GO" id="GO:0016989">
    <property type="term" value="F:sigma factor antagonist activity"/>
    <property type="evidence" value="ECO:0007669"/>
    <property type="project" value="TreeGrafter"/>
</dbReference>
<dbReference type="RefSeq" id="WP_041496013.1">
    <property type="nucleotide sequence ID" value="NZ_AP014548.1"/>
</dbReference>
<feature type="domain" description="Protein FecR C-terminal" evidence="3">
    <location>
        <begin position="230"/>
        <end position="294"/>
    </location>
</feature>
<feature type="domain" description="FecR protein" evidence="2">
    <location>
        <begin position="99"/>
        <end position="189"/>
    </location>
</feature>
<keyword evidence="1" id="KW-0472">Membrane</keyword>
<protein>
    <submittedName>
        <fullName evidence="4">Putative anti-sigma factor</fullName>
    </submittedName>
</protein>
<keyword evidence="1" id="KW-1133">Transmembrane helix</keyword>
<sequence length="301" mass="34237">MDKEYLIKKWLENDLSKAEAKAFAALEDAAWYEEIVEHAQGFSGEHHARVLPFEALENKITGQKSSSWNWLKIATRIAAVFVIAFGLYMVFDNDDIKTFQTNYAQVETIRLPDNSEIKLNELSRLEYNASTWDEKRELDLEGEAFFDVEKGKRFDVNTMYGTISVLGTQFNVSARDSIFSVICYEGLVQVFHDNTTTKLPAGKAYRVKNGVSETFDVAVIQPEWLQNMKVFDQASVEEVFAALEAHYNIKITLENIDKSMLFTGAFELDNLDNALMAITQSLNLTYQKTSKTQVVVTNAQE</sequence>
<evidence type="ECO:0000313" key="5">
    <source>
        <dbReference type="Proteomes" id="UP000031760"/>
    </source>
</evidence>
<feature type="transmembrane region" description="Helical" evidence="1">
    <location>
        <begin position="73"/>
        <end position="91"/>
    </location>
</feature>
<dbReference type="PANTHER" id="PTHR30273">
    <property type="entry name" value="PERIPLASMIC SIGNAL SENSOR AND SIGMA FACTOR ACTIVATOR FECR-RELATED"/>
    <property type="match status" value="1"/>
</dbReference>
<proteinExistence type="predicted"/>
<dbReference type="HOGENOM" id="CLU_050192_2_2_10"/>
<dbReference type="InterPro" id="IPR012373">
    <property type="entry name" value="Ferrdict_sens_TM"/>
</dbReference>
<dbReference type="Gene3D" id="2.60.120.1440">
    <property type="match status" value="1"/>
</dbReference>
<dbReference type="PIRSF" id="PIRSF018266">
    <property type="entry name" value="FecR"/>
    <property type="match status" value="1"/>
</dbReference>
<dbReference type="OrthoDB" id="1097347at2"/>
<dbReference type="EMBL" id="AP014548">
    <property type="protein sequence ID" value="BAO55396.1"/>
    <property type="molecule type" value="Genomic_DNA"/>
</dbReference>
<dbReference type="InterPro" id="IPR032508">
    <property type="entry name" value="FecR_C"/>
</dbReference>
<organism evidence="4 5">
    <name type="scientific">Nonlabens marinus S1-08</name>
    <dbReference type="NCBI Taxonomy" id="1454201"/>
    <lineage>
        <taxon>Bacteria</taxon>
        <taxon>Pseudomonadati</taxon>
        <taxon>Bacteroidota</taxon>
        <taxon>Flavobacteriia</taxon>
        <taxon>Flavobacteriales</taxon>
        <taxon>Flavobacteriaceae</taxon>
        <taxon>Nonlabens</taxon>
    </lineage>
</organism>
<dbReference type="Gene3D" id="3.55.50.30">
    <property type="match status" value="1"/>
</dbReference>
<dbReference type="Pfam" id="PF04773">
    <property type="entry name" value="FecR"/>
    <property type="match status" value="1"/>
</dbReference>
<reference evidence="4 5" key="1">
    <citation type="journal article" date="2014" name="Proc. Natl. Acad. Sci. U.S.A.">
        <title>Functional characterization of flavobacteria rhodopsins reveals a unique class of light-driven chloride pump in bacteria.</title>
        <authorList>
            <person name="Yoshizawa S."/>
            <person name="Kumagai Y."/>
            <person name="Kim H."/>
            <person name="Ogura Y."/>
            <person name="Hayashi T."/>
            <person name="Iwasaki W."/>
            <person name="DeLong E.F."/>
            <person name="Kogure K."/>
        </authorList>
    </citation>
    <scope>NUCLEOTIDE SEQUENCE [LARGE SCALE GENOMIC DNA]</scope>
    <source>
        <strain evidence="4 5">S1-08</strain>
    </source>
</reference>
<accession>W8VZY7</accession>
<evidence type="ECO:0000256" key="1">
    <source>
        <dbReference type="SAM" id="Phobius"/>
    </source>
</evidence>
<gene>
    <name evidence="4" type="ORF">NMS_1387</name>
</gene>
<dbReference type="Proteomes" id="UP000031760">
    <property type="component" value="Chromosome"/>
</dbReference>
<dbReference type="AlphaFoldDB" id="W8VZY7"/>
<dbReference type="PANTHER" id="PTHR30273:SF2">
    <property type="entry name" value="PROTEIN FECR"/>
    <property type="match status" value="1"/>
</dbReference>
<name>W8VZY7_9FLAO</name>